<evidence type="ECO:0000256" key="5">
    <source>
        <dbReference type="ARBA" id="ARBA00022884"/>
    </source>
</evidence>
<keyword evidence="10" id="KW-1185">Reference proteome</keyword>
<dbReference type="NCBIfam" id="NF003432">
    <property type="entry name" value="PRK04946.1"/>
    <property type="match status" value="1"/>
</dbReference>
<dbReference type="STRING" id="740709.A10D4_09104"/>
<feature type="compositionally biased region" description="Basic and acidic residues" evidence="7">
    <location>
        <begin position="45"/>
        <end position="54"/>
    </location>
</feature>
<dbReference type="Proteomes" id="UP000014115">
    <property type="component" value="Unassembled WGS sequence"/>
</dbReference>
<feature type="domain" description="Smr" evidence="8">
    <location>
        <begin position="97"/>
        <end position="172"/>
    </location>
</feature>
<dbReference type="GO" id="GO:0016787">
    <property type="term" value="F:hydrolase activity"/>
    <property type="evidence" value="ECO:0007669"/>
    <property type="project" value="UniProtKB-KW"/>
</dbReference>
<sequence length="175" mass="19694">MKNSDQQPESDATLFRQSVKGTRRLKQDKVVHPPAKKRQSPLLKQQHERAQRNASHHFSDVFEAHFGAGPLKYIADGEDPYLAKQLRRGDFEPDLLLDLHGLTQAQAKRELAALLASCERELVACCSIMHGYGEGVLKQRVPHWLVQHPLVRAFHQAPQAWGGDAAILVLLRVQS</sequence>
<evidence type="ECO:0000313" key="10">
    <source>
        <dbReference type="Proteomes" id="UP000014115"/>
    </source>
</evidence>
<dbReference type="PANTHER" id="PTHR35562:SF1">
    <property type="entry name" value="UPF0115 PROTEIN YFCN"/>
    <property type="match status" value="1"/>
</dbReference>
<dbReference type="RefSeq" id="WP_008489094.1">
    <property type="nucleotide sequence ID" value="NZ_AMRG01000011.1"/>
</dbReference>
<dbReference type="OrthoDB" id="5795446at2"/>
<comment type="subunit">
    <text evidence="6">Associates with collided ribosomes, but not with correctly translating polysomes.</text>
</comment>
<comment type="caution">
    <text evidence="9">The sequence shown here is derived from an EMBL/GenBank/DDBJ whole genome shotgun (WGS) entry which is preliminary data.</text>
</comment>
<keyword evidence="2 6" id="KW-0699">rRNA-binding</keyword>
<evidence type="ECO:0000256" key="4">
    <source>
        <dbReference type="ARBA" id="ARBA00022801"/>
    </source>
</evidence>
<dbReference type="InterPro" id="IPR036063">
    <property type="entry name" value="Smr_dom_sf"/>
</dbReference>
<dbReference type="InterPro" id="IPR022990">
    <property type="entry name" value="SmrB-like"/>
</dbReference>
<evidence type="ECO:0000256" key="2">
    <source>
        <dbReference type="ARBA" id="ARBA00022730"/>
    </source>
</evidence>
<proteinExistence type="inferred from homology"/>
<organism evidence="9 10">
    <name type="scientific">Idiomarina xiamenensis 10-D-4</name>
    <dbReference type="NCBI Taxonomy" id="740709"/>
    <lineage>
        <taxon>Bacteria</taxon>
        <taxon>Pseudomonadati</taxon>
        <taxon>Pseudomonadota</taxon>
        <taxon>Gammaproteobacteria</taxon>
        <taxon>Alteromonadales</taxon>
        <taxon>Idiomarinaceae</taxon>
        <taxon>Idiomarina</taxon>
    </lineage>
</organism>
<evidence type="ECO:0000256" key="3">
    <source>
        <dbReference type="ARBA" id="ARBA00022759"/>
    </source>
</evidence>
<dbReference type="SMART" id="SM00463">
    <property type="entry name" value="SMR"/>
    <property type="match status" value="1"/>
</dbReference>
<dbReference type="InterPro" id="IPR002625">
    <property type="entry name" value="Smr_dom"/>
</dbReference>
<evidence type="ECO:0000256" key="6">
    <source>
        <dbReference type="HAMAP-Rule" id="MF_01042"/>
    </source>
</evidence>
<evidence type="ECO:0000256" key="7">
    <source>
        <dbReference type="SAM" id="MobiDB-lite"/>
    </source>
</evidence>
<dbReference type="AlphaFoldDB" id="K2JHE3"/>
<dbReference type="Gene3D" id="3.30.1370.110">
    <property type="match status" value="1"/>
</dbReference>
<dbReference type="PATRIC" id="fig|740709.3.peg.1842"/>
<protein>
    <recommendedName>
        <fullName evidence="6">Ribosome rescue factor SmrB</fullName>
        <ecNumber evidence="6">3.1.-.-</ecNumber>
    </recommendedName>
</protein>
<keyword evidence="4 6" id="KW-0378">Hydrolase</keyword>
<comment type="function">
    <text evidence="6">Acts as a ribosome collision sensor. Detects stalled/collided disomes (pairs of ribosomes where the leading ribosome is stalled and a second ribosome has collided with it) and endonucleolytically cleaves mRNA at the 5' boundary of the stalled ribosome. Stalled/collided disomes form a new interface (primarily via the 30S subunits) that binds SmrB. Cleaved mRNA becomes available for tmRNA ligation, leading to ribosomal subunit dissociation and rescue of stalled ribosomes.</text>
</comment>
<dbReference type="eggNOG" id="COG2840">
    <property type="taxonomic scope" value="Bacteria"/>
</dbReference>
<dbReference type="Pfam" id="PF01713">
    <property type="entry name" value="Smr"/>
    <property type="match status" value="1"/>
</dbReference>
<dbReference type="HAMAP" id="MF_01042">
    <property type="entry name" value="SmrB"/>
    <property type="match status" value="1"/>
</dbReference>
<dbReference type="GO" id="GO:0004521">
    <property type="term" value="F:RNA endonuclease activity"/>
    <property type="evidence" value="ECO:0007669"/>
    <property type="project" value="UniProtKB-UniRule"/>
</dbReference>
<evidence type="ECO:0000313" key="9">
    <source>
        <dbReference type="EMBL" id="EKE82751.1"/>
    </source>
</evidence>
<evidence type="ECO:0000256" key="1">
    <source>
        <dbReference type="ARBA" id="ARBA00022722"/>
    </source>
</evidence>
<dbReference type="GO" id="GO:0072344">
    <property type="term" value="P:rescue of stalled ribosome"/>
    <property type="evidence" value="ECO:0007669"/>
    <property type="project" value="UniProtKB-UniRule"/>
</dbReference>
<evidence type="ECO:0000259" key="8">
    <source>
        <dbReference type="PROSITE" id="PS50828"/>
    </source>
</evidence>
<name>K2JHE3_9GAMM</name>
<dbReference type="GO" id="GO:0019843">
    <property type="term" value="F:rRNA binding"/>
    <property type="evidence" value="ECO:0007669"/>
    <property type="project" value="UniProtKB-UniRule"/>
</dbReference>
<feature type="compositionally biased region" description="Polar residues" evidence="7">
    <location>
        <begin position="1"/>
        <end position="20"/>
    </location>
</feature>
<dbReference type="EC" id="3.1.-.-" evidence="6"/>
<accession>K2JHE3</accession>
<dbReference type="SUPFAM" id="SSF160443">
    <property type="entry name" value="SMR domain-like"/>
    <property type="match status" value="1"/>
</dbReference>
<gene>
    <name evidence="6" type="primary">smrB</name>
    <name evidence="9" type="ORF">A10D4_09104</name>
</gene>
<comment type="similarity">
    <text evidence="6">Belongs to the SmrB family.</text>
</comment>
<dbReference type="PROSITE" id="PS50828">
    <property type="entry name" value="SMR"/>
    <property type="match status" value="1"/>
</dbReference>
<dbReference type="PANTHER" id="PTHR35562">
    <property type="entry name" value="DNA ENDONUCLEASE SMRA-RELATED"/>
    <property type="match status" value="1"/>
</dbReference>
<reference evidence="9 10" key="1">
    <citation type="journal article" date="2012" name="J. Bacteriol.">
        <title>Genome Sequence of Idiomarina xiamenensis Type Strain 10-D-4.</title>
        <authorList>
            <person name="Lai Q."/>
            <person name="Wang L."/>
            <person name="Wang W."/>
            <person name="Shao Z."/>
        </authorList>
    </citation>
    <scope>NUCLEOTIDE SEQUENCE [LARGE SCALE GENOMIC DNA]</scope>
    <source>
        <strain evidence="9 10">10-D-4</strain>
    </source>
</reference>
<dbReference type="EMBL" id="AMRG01000011">
    <property type="protein sequence ID" value="EKE82751.1"/>
    <property type="molecule type" value="Genomic_DNA"/>
</dbReference>
<keyword evidence="1 6" id="KW-0540">Nuclease</keyword>
<keyword evidence="3 6" id="KW-0255">Endonuclease</keyword>
<keyword evidence="5 6" id="KW-0694">RNA-binding</keyword>
<feature type="region of interest" description="Disordered" evidence="7">
    <location>
        <begin position="1"/>
        <end position="54"/>
    </location>
</feature>